<dbReference type="Proteomes" id="UP000680805">
    <property type="component" value="Chromosome"/>
</dbReference>
<dbReference type="InterPro" id="IPR029058">
    <property type="entry name" value="AB_hydrolase_fold"/>
</dbReference>
<dbReference type="InterPro" id="IPR050266">
    <property type="entry name" value="AB_hydrolase_sf"/>
</dbReference>
<organism evidence="2 3">
    <name type="scientific">Bradyrhizobium sediminis</name>
    <dbReference type="NCBI Taxonomy" id="2840469"/>
    <lineage>
        <taxon>Bacteria</taxon>
        <taxon>Pseudomonadati</taxon>
        <taxon>Pseudomonadota</taxon>
        <taxon>Alphaproteobacteria</taxon>
        <taxon>Hyphomicrobiales</taxon>
        <taxon>Nitrobacteraceae</taxon>
        <taxon>Bradyrhizobium</taxon>
    </lineage>
</organism>
<dbReference type="Gene3D" id="3.40.50.1820">
    <property type="entry name" value="alpha/beta hydrolase"/>
    <property type="match status" value="1"/>
</dbReference>
<dbReference type="GO" id="GO:0016020">
    <property type="term" value="C:membrane"/>
    <property type="evidence" value="ECO:0007669"/>
    <property type="project" value="TreeGrafter"/>
</dbReference>
<name>A0A975RS64_9BRAD</name>
<sequence length="303" mass="33894">MPDLADLFPGYASEWINTSAGRIFARVGGKGPPLLLLHGFSETHVMWHRVAPQLADKFTLIIADLPGYGWSDMPESDKDHTPYTKRTMAQTMVEAMEQLGHVHFALAGHDRGGRVAYRLALDHPGRLSRLAVLDILPTFNYWERMNRLYALKIYHWTFLAQPFPLPETLIGGNPDFFLRQKMASQTKSKDLDAIDPRALQHYLAPFRDPSRVHAMCEDYRAGAYADFEIDKRDRDAGKKITIPMLALWGDAGVASAAATPLDTWRTWATDVSGAPVDSGHFLTEENPDATARALREFFLAGVG</sequence>
<dbReference type="GO" id="GO:0047372">
    <property type="term" value="F:monoacylglycerol lipase activity"/>
    <property type="evidence" value="ECO:0007669"/>
    <property type="project" value="TreeGrafter"/>
</dbReference>
<evidence type="ECO:0000259" key="1">
    <source>
        <dbReference type="Pfam" id="PF00561"/>
    </source>
</evidence>
<gene>
    <name evidence="2" type="ORF">KMZ68_22010</name>
</gene>
<dbReference type="PRINTS" id="PR00111">
    <property type="entry name" value="ABHYDROLASE"/>
</dbReference>
<dbReference type="InterPro" id="IPR000073">
    <property type="entry name" value="AB_hydrolase_1"/>
</dbReference>
<dbReference type="AlphaFoldDB" id="A0A975RS64"/>
<dbReference type="RefSeq" id="WP_215613248.1">
    <property type="nucleotide sequence ID" value="NZ_CP076135.1"/>
</dbReference>
<dbReference type="PANTHER" id="PTHR43798">
    <property type="entry name" value="MONOACYLGLYCEROL LIPASE"/>
    <property type="match status" value="1"/>
</dbReference>
<dbReference type="PANTHER" id="PTHR43798:SF5">
    <property type="entry name" value="MONOACYLGLYCEROL LIPASE ABHD6"/>
    <property type="match status" value="1"/>
</dbReference>
<protein>
    <submittedName>
        <fullName evidence="2">Alpha/beta hydrolase</fullName>
    </submittedName>
</protein>
<keyword evidence="2" id="KW-0378">Hydrolase</keyword>
<dbReference type="GO" id="GO:0046464">
    <property type="term" value="P:acylglycerol catabolic process"/>
    <property type="evidence" value="ECO:0007669"/>
    <property type="project" value="TreeGrafter"/>
</dbReference>
<dbReference type="KEGG" id="bsei:KMZ68_22010"/>
<dbReference type="SUPFAM" id="SSF53474">
    <property type="entry name" value="alpha/beta-Hydrolases"/>
    <property type="match status" value="1"/>
</dbReference>
<evidence type="ECO:0000313" key="3">
    <source>
        <dbReference type="Proteomes" id="UP000680805"/>
    </source>
</evidence>
<dbReference type="Pfam" id="PF00561">
    <property type="entry name" value="Abhydrolase_1"/>
    <property type="match status" value="1"/>
</dbReference>
<accession>A0A975RS64</accession>
<dbReference type="EMBL" id="CP076135">
    <property type="protein sequence ID" value="QWG17608.1"/>
    <property type="molecule type" value="Genomic_DNA"/>
</dbReference>
<feature type="domain" description="AB hydrolase-1" evidence="1">
    <location>
        <begin position="32"/>
        <end position="250"/>
    </location>
</feature>
<evidence type="ECO:0000313" key="2">
    <source>
        <dbReference type="EMBL" id="QWG17608.1"/>
    </source>
</evidence>
<dbReference type="PRINTS" id="PR00412">
    <property type="entry name" value="EPOXHYDRLASE"/>
</dbReference>
<reference evidence="2" key="1">
    <citation type="submission" date="2021-06" db="EMBL/GenBank/DDBJ databases">
        <title>Bradyrhizobium sp. S2-11-2 Genome sequencing.</title>
        <authorList>
            <person name="Jin L."/>
        </authorList>
    </citation>
    <scope>NUCLEOTIDE SEQUENCE</scope>
    <source>
        <strain evidence="2">S2-11-2</strain>
    </source>
</reference>
<dbReference type="InterPro" id="IPR000639">
    <property type="entry name" value="Epox_hydrolase-like"/>
</dbReference>
<proteinExistence type="predicted"/>